<dbReference type="AlphaFoldDB" id="A0A5C5WHN7"/>
<dbReference type="Proteomes" id="UP000316598">
    <property type="component" value="Unassembled WGS sequence"/>
</dbReference>
<evidence type="ECO:0000313" key="1">
    <source>
        <dbReference type="EMBL" id="TWT50180.1"/>
    </source>
</evidence>
<name>A0A5C5WHN7_9BACT</name>
<accession>A0A5C5WHN7</accession>
<organism evidence="1 2">
    <name type="scientific">Rubripirellula amarantea</name>
    <dbReference type="NCBI Taxonomy" id="2527999"/>
    <lineage>
        <taxon>Bacteria</taxon>
        <taxon>Pseudomonadati</taxon>
        <taxon>Planctomycetota</taxon>
        <taxon>Planctomycetia</taxon>
        <taxon>Pirellulales</taxon>
        <taxon>Pirellulaceae</taxon>
        <taxon>Rubripirellula</taxon>
    </lineage>
</organism>
<proteinExistence type="predicted"/>
<evidence type="ECO:0000313" key="2">
    <source>
        <dbReference type="Proteomes" id="UP000316598"/>
    </source>
</evidence>
<reference evidence="1 2" key="1">
    <citation type="submission" date="2019-02" db="EMBL/GenBank/DDBJ databases">
        <title>Deep-cultivation of Planctomycetes and their phenomic and genomic characterization uncovers novel biology.</title>
        <authorList>
            <person name="Wiegand S."/>
            <person name="Jogler M."/>
            <person name="Boedeker C."/>
            <person name="Pinto D."/>
            <person name="Vollmers J."/>
            <person name="Rivas-Marin E."/>
            <person name="Kohn T."/>
            <person name="Peeters S.H."/>
            <person name="Heuer A."/>
            <person name="Rast P."/>
            <person name="Oberbeckmann S."/>
            <person name="Bunk B."/>
            <person name="Jeske O."/>
            <person name="Meyerdierks A."/>
            <person name="Storesund J.E."/>
            <person name="Kallscheuer N."/>
            <person name="Luecker S."/>
            <person name="Lage O.M."/>
            <person name="Pohl T."/>
            <person name="Merkel B.J."/>
            <person name="Hornburger P."/>
            <person name="Mueller R.-W."/>
            <person name="Bruemmer F."/>
            <person name="Labrenz M."/>
            <person name="Spormann A.M."/>
            <person name="Op Den Camp H."/>
            <person name="Overmann J."/>
            <person name="Amann R."/>
            <person name="Jetten M.S.M."/>
            <person name="Mascher T."/>
            <person name="Medema M.H."/>
            <person name="Devos D.P."/>
            <person name="Kaster A.-K."/>
            <person name="Ovreas L."/>
            <person name="Rohde M."/>
            <person name="Galperin M.Y."/>
            <person name="Jogler C."/>
        </authorList>
    </citation>
    <scope>NUCLEOTIDE SEQUENCE [LARGE SCALE GENOMIC DNA]</scope>
    <source>
        <strain evidence="1 2">Pla22</strain>
    </source>
</reference>
<keyword evidence="2" id="KW-1185">Reference proteome</keyword>
<protein>
    <recommendedName>
        <fullName evidence="3">Apea-like HEPN domain-containing protein</fullName>
    </recommendedName>
</protein>
<comment type="caution">
    <text evidence="1">The sequence shown here is derived from an EMBL/GenBank/DDBJ whole genome shotgun (WGS) entry which is preliminary data.</text>
</comment>
<sequence length="328" mass="37100">MNESWKLTSTIRSGVLLVDESYGFDLRSEIENHPRIFISKPERIDPSEQEWNGWSNPSWKYTVTIIFDATSEKEAEQRARRKLEEFTARLSFLGSIAVEIETYGALTNAPETPEPGKQYTTIVATNGERKAMEDNCVVTMDHAQALTDFLVPDQLLTEGTERLQRSLRWLQNSHVASDPIHEFTCLILAFEALSHLLRKPAPRHWTCSKCHSAMHECPKCGGSTEWVGSGQGSLRHFVCDVLNWTVSDWKKVWKLRNTILHGALDLSSDDQALVHSYLIPLEGAVVNAIRSLLNIPDGWPPTSLRSRLSFSDATLTFKWTASEQDKSD</sequence>
<dbReference type="EMBL" id="SJPI01000002">
    <property type="protein sequence ID" value="TWT50180.1"/>
    <property type="molecule type" value="Genomic_DNA"/>
</dbReference>
<gene>
    <name evidence="1" type="ORF">Pla22_29210</name>
</gene>
<evidence type="ECO:0008006" key="3">
    <source>
        <dbReference type="Google" id="ProtNLM"/>
    </source>
</evidence>